<proteinExistence type="predicted"/>
<name>A0ABR3YSY0_9PEZI</name>
<accession>A0ABR3YSY0</accession>
<evidence type="ECO:0000313" key="2">
    <source>
        <dbReference type="EMBL" id="KAL1891059.1"/>
    </source>
</evidence>
<protein>
    <submittedName>
        <fullName evidence="2">Uncharacterized protein</fullName>
    </submittedName>
</protein>
<feature type="region of interest" description="Disordered" evidence="1">
    <location>
        <begin position="1"/>
        <end position="23"/>
    </location>
</feature>
<evidence type="ECO:0000256" key="1">
    <source>
        <dbReference type="SAM" id="MobiDB-lite"/>
    </source>
</evidence>
<keyword evidence="3" id="KW-1185">Reference proteome</keyword>
<feature type="region of interest" description="Disordered" evidence="1">
    <location>
        <begin position="283"/>
        <end position="346"/>
    </location>
</feature>
<dbReference type="EMBL" id="JAWCUI010000056">
    <property type="protein sequence ID" value="KAL1891059.1"/>
    <property type="molecule type" value="Genomic_DNA"/>
</dbReference>
<comment type="caution">
    <text evidence="2">The sequence shown here is derived from an EMBL/GenBank/DDBJ whole genome shotgun (WGS) entry which is preliminary data.</text>
</comment>
<evidence type="ECO:0000313" key="3">
    <source>
        <dbReference type="Proteomes" id="UP001583186"/>
    </source>
</evidence>
<sequence>MSNNEDVSDYEQYFSTDSDGTLVGTSRAMTPPEQVMAHERSDPADLLIHHGDAATFIKYSHLNIWDNIMPRLDRAGIAFFTISFRGAQDRFFPLVAGQGGLHPMTTPSNQLDFLTKLARDLPDHYVCEQCLKLHKVDNETEGFAADIAFVENASHEKKPAPVCPAALEMPCQRKKAILFPAFGSSQSLEHTFTGGLSSVRRTPLAGLLHRDVELTLKRARLLKYIEDKEQEELAAELNEVVLEESRSEREVVGRTVTRPIVLDDGDATSEDEGETVTTVQEVANEESATEEATAEAASETEEMTTVHASTNEAAAELAEAGPSTAWARPSKAPNGKLSNGGEGTRRPFRKNGWMAIVADTVASTANAFIPERWRPQVPPTLRRMQRAARQARRYARQVREIREQELRERRKHLETTLHASLRPITADVSLEKIDRISRSRYPFRETTTAKYTFAPRIQQGHYLLKTTIKLHRQEARNVALSICPHQLLNYHPHSASTNGPNNIAAFRFQSAVYKVDDTMKKKALSLRERYELGACGVDEFDENEYESDNDVPERCKDNKGGMRQRGSCHRCATDFCVRGLSRKIQIIIVVWQDFGEETCMTDINWQSHIPGDMLEREDGLNPAQRANLWDQGPEMHHLTGGVRALYEDKPLWLEDFGDIYSAQG</sequence>
<feature type="compositionally biased region" description="Polar residues" evidence="1">
    <location>
        <begin position="13"/>
        <end position="23"/>
    </location>
</feature>
<dbReference type="Proteomes" id="UP001583186">
    <property type="component" value="Unassembled WGS sequence"/>
</dbReference>
<organism evidence="2 3">
    <name type="scientific">Sporothrix stenoceras</name>
    <dbReference type="NCBI Taxonomy" id="5173"/>
    <lineage>
        <taxon>Eukaryota</taxon>
        <taxon>Fungi</taxon>
        <taxon>Dikarya</taxon>
        <taxon>Ascomycota</taxon>
        <taxon>Pezizomycotina</taxon>
        <taxon>Sordariomycetes</taxon>
        <taxon>Sordariomycetidae</taxon>
        <taxon>Ophiostomatales</taxon>
        <taxon>Ophiostomataceae</taxon>
        <taxon>Sporothrix</taxon>
    </lineage>
</organism>
<feature type="compositionally biased region" description="Acidic residues" evidence="1">
    <location>
        <begin position="283"/>
        <end position="302"/>
    </location>
</feature>
<reference evidence="2 3" key="1">
    <citation type="journal article" date="2024" name="IMA Fungus">
        <title>IMA Genome - F19 : A genome assembly and annotation guide to empower mycologists, including annotated draft genome sequences of Ceratocystis pirilliformis, Diaporthe australafricana, Fusarium ophioides, Paecilomyces lecythidis, and Sporothrix stenoceras.</title>
        <authorList>
            <person name="Aylward J."/>
            <person name="Wilson A.M."/>
            <person name="Visagie C.M."/>
            <person name="Spraker J."/>
            <person name="Barnes I."/>
            <person name="Buitendag C."/>
            <person name="Ceriani C."/>
            <person name="Del Mar Angel L."/>
            <person name="du Plessis D."/>
            <person name="Fuchs T."/>
            <person name="Gasser K."/>
            <person name="Kramer D."/>
            <person name="Li W."/>
            <person name="Munsamy K."/>
            <person name="Piso A."/>
            <person name="Price J.L."/>
            <person name="Sonnekus B."/>
            <person name="Thomas C."/>
            <person name="van der Nest A."/>
            <person name="van Dijk A."/>
            <person name="van Heerden A."/>
            <person name="van Vuuren N."/>
            <person name="Yilmaz N."/>
            <person name="Duong T.A."/>
            <person name="van der Merwe N.A."/>
            <person name="Wingfield M.J."/>
            <person name="Wingfield B.D."/>
        </authorList>
    </citation>
    <scope>NUCLEOTIDE SEQUENCE [LARGE SCALE GENOMIC DNA]</scope>
    <source>
        <strain evidence="2 3">CMW 5346</strain>
    </source>
</reference>
<gene>
    <name evidence="2" type="ORF">Sste5346_007883</name>
</gene>